<protein>
    <submittedName>
        <fullName evidence="5">Sigma-70 family RNA polymerase sigma factor</fullName>
    </submittedName>
</protein>
<dbReference type="OrthoDB" id="1698246at2"/>
<accession>A0A437S9I2</accession>
<keyword evidence="6" id="KW-1185">Reference proteome</keyword>
<proteinExistence type="predicted"/>
<dbReference type="AlphaFoldDB" id="A0A437S9I2"/>
<reference evidence="5 6" key="1">
    <citation type="submission" date="2018-11" db="EMBL/GenBank/DDBJ databases">
        <title>Genome sequencing and assembly of Anaerosphaera sp. nov., GS7-6-2.</title>
        <authorList>
            <person name="Rettenmaier R."/>
            <person name="Liebl W."/>
            <person name="Zverlov V."/>
        </authorList>
    </citation>
    <scope>NUCLEOTIDE SEQUENCE [LARGE SCALE GENOMIC DNA]</scope>
    <source>
        <strain evidence="5 6">GS7-6-2</strain>
    </source>
</reference>
<keyword evidence="3" id="KW-0238">DNA-binding</keyword>
<sequence>MTKKDYFIFIDKEKVMVSKEVYLAYWKQTNREKYLERLDRKNRLLYISQFDQDGNFQDIIEDKSVDVEKLVETKEAIVNLRKAISKLSDEEREIINALYFREETIRDVAQNIGTHKTSIIRKRDRILEKLKMILEKNK</sequence>
<evidence type="ECO:0000256" key="2">
    <source>
        <dbReference type="ARBA" id="ARBA00023082"/>
    </source>
</evidence>
<dbReference type="GO" id="GO:0016987">
    <property type="term" value="F:sigma factor activity"/>
    <property type="evidence" value="ECO:0007669"/>
    <property type="project" value="UniProtKB-KW"/>
</dbReference>
<organism evidence="5 6">
    <name type="scientific">Anaerosphaera multitolerans</name>
    <dbReference type="NCBI Taxonomy" id="2487351"/>
    <lineage>
        <taxon>Bacteria</taxon>
        <taxon>Bacillati</taxon>
        <taxon>Bacillota</taxon>
        <taxon>Tissierellia</taxon>
        <taxon>Tissierellales</taxon>
        <taxon>Peptoniphilaceae</taxon>
        <taxon>Anaerosphaera</taxon>
    </lineage>
</organism>
<keyword evidence="1" id="KW-0805">Transcription regulation</keyword>
<gene>
    <name evidence="5" type="ORF">EF514_00860</name>
</gene>
<dbReference type="Gene3D" id="1.20.140.160">
    <property type="match status" value="1"/>
</dbReference>
<evidence type="ECO:0000313" key="5">
    <source>
        <dbReference type="EMBL" id="RVU55795.1"/>
    </source>
</evidence>
<dbReference type="SUPFAM" id="SSF88659">
    <property type="entry name" value="Sigma3 and sigma4 domains of RNA polymerase sigma factors"/>
    <property type="match status" value="1"/>
</dbReference>
<dbReference type="RefSeq" id="WP_127722854.1">
    <property type="nucleotide sequence ID" value="NZ_RLIH01000001.1"/>
</dbReference>
<keyword evidence="4" id="KW-0804">Transcription</keyword>
<evidence type="ECO:0000256" key="3">
    <source>
        <dbReference type="ARBA" id="ARBA00023125"/>
    </source>
</evidence>
<keyword evidence="2" id="KW-0731">Sigma factor</keyword>
<evidence type="ECO:0000313" key="6">
    <source>
        <dbReference type="Proteomes" id="UP000288812"/>
    </source>
</evidence>
<name>A0A437S9I2_9FIRM</name>
<dbReference type="GO" id="GO:0003677">
    <property type="term" value="F:DNA binding"/>
    <property type="evidence" value="ECO:0007669"/>
    <property type="project" value="UniProtKB-KW"/>
</dbReference>
<dbReference type="InterPro" id="IPR013324">
    <property type="entry name" value="RNA_pol_sigma_r3/r4-like"/>
</dbReference>
<evidence type="ECO:0000256" key="4">
    <source>
        <dbReference type="ARBA" id="ARBA00023163"/>
    </source>
</evidence>
<comment type="caution">
    <text evidence="5">The sequence shown here is derived from an EMBL/GenBank/DDBJ whole genome shotgun (WGS) entry which is preliminary data.</text>
</comment>
<dbReference type="EMBL" id="RLIH01000001">
    <property type="protein sequence ID" value="RVU55795.1"/>
    <property type="molecule type" value="Genomic_DNA"/>
</dbReference>
<dbReference type="PANTHER" id="PTHR30385">
    <property type="entry name" value="SIGMA FACTOR F FLAGELLAR"/>
    <property type="match status" value="1"/>
</dbReference>
<dbReference type="Proteomes" id="UP000288812">
    <property type="component" value="Unassembled WGS sequence"/>
</dbReference>
<evidence type="ECO:0000256" key="1">
    <source>
        <dbReference type="ARBA" id="ARBA00023015"/>
    </source>
</evidence>